<dbReference type="Gene3D" id="3.30.70.1060">
    <property type="entry name" value="Dimeric alpha+beta barrel"/>
    <property type="match status" value="1"/>
</dbReference>
<dbReference type="SUPFAM" id="SSF54909">
    <property type="entry name" value="Dimeric alpha+beta barrel"/>
    <property type="match status" value="1"/>
</dbReference>
<dbReference type="OrthoDB" id="2293521at2"/>
<dbReference type="Proteomes" id="UP000292781">
    <property type="component" value="Unassembled WGS sequence"/>
</dbReference>
<comment type="caution">
    <text evidence="3">The sequence shown here is derived from an EMBL/GenBank/DDBJ whole genome shotgun (WGS) entry which is preliminary data.</text>
</comment>
<accession>A0A4Q9VMP6</accession>
<name>A0A4Q9VMP6_9HYPH</name>
<dbReference type="PANTHER" id="PTHR33606:SF3">
    <property type="entry name" value="PROTEIN YCII"/>
    <property type="match status" value="1"/>
</dbReference>
<gene>
    <name evidence="3" type="ORF">EYW49_14520</name>
</gene>
<dbReference type="InterPro" id="IPR051807">
    <property type="entry name" value="Sec-metab_biosynth-assoc"/>
</dbReference>
<evidence type="ECO:0000259" key="2">
    <source>
        <dbReference type="Pfam" id="PF03795"/>
    </source>
</evidence>
<organism evidence="3 4">
    <name type="scientific">Siculibacillus lacustris</name>
    <dbReference type="NCBI Taxonomy" id="1549641"/>
    <lineage>
        <taxon>Bacteria</taxon>
        <taxon>Pseudomonadati</taxon>
        <taxon>Pseudomonadota</taxon>
        <taxon>Alphaproteobacteria</taxon>
        <taxon>Hyphomicrobiales</taxon>
        <taxon>Ancalomicrobiaceae</taxon>
        <taxon>Siculibacillus</taxon>
    </lineage>
</organism>
<dbReference type="PANTHER" id="PTHR33606">
    <property type="entry name" value="PROTEIN YCII"/>
    <property type="match status" value="1"/>
</dbReference>
<sequence>MLFVAVCRDKPDHLAVRTAHRDAHRAWLAGLGHTLKIAGPFLDDAGHEMIGSMLILEADSLEAARATFAADPYAIAGLFAAVEVRPWLWIFGKPA</sequence>
<feature type="domain" description="YCII-related" evidence="2">
    <location>
        <begin position="1"/>
        <end position="87"/>
    </location>
</feature>
<dbReference type="EMBL" id="SJFN01000021">
    <property type="protein sequence ID" value="TBW36315.1"/>
    <property type="molecule type" value="Genomic_DNA"/>
</dbReference>
<evidence type="ECO:0000313" key="3">
    <source>
        <dbReference type="EMBL" id="TBW36315.1"/>
    </source>
</evidence>
<reference evidence="3 4" key="1">
    <citation type="submission" date="2019-02" db="EMBL/GenBank/DDBJ databases">
        <title>Siculibacillus lacustris gen. nov., sp. nov., a new rosette-forming bacterium isolated from a freshwater crater lake (Lake St. Ana, Romania).</title>
        <authorList>
            <person name="Felfoldi T."/>
            <person name="Marton Z."/>
            <person name="Szabo A."/>
            <person name="Mentes A."/>
            <person name="Boka K."/>
            <person name="Marialigeti K."/>
            <person name="Mathe I."/>
            <person name="Koncz M."/>
            <person name="Schumann P."/>
            <person name="Toth E."/>
        </authorList>
    </citation>
    <scope>NUCLEOTIDE SEQUENCE [LARGE SCALE GENOMIC DNA]</scope>
    <source>
        <strain evidence="3 4">SA-279</strain>
    </source>
</reference>
<comment type="similarity">
    <text evidence="1">Belongs to the YciI family.</text>
</comment>
<evidence type="ECO:0000313" key="4">
    <source>
        <dbReference type="Proteomes" id="UP000292781"/>
    </source>
</evidence>
<keyword evidence="4" id="KW-1185">Reference proteome</keyword>
<proteinExistence type="inferred from homology"/>
<dbReference type="InterPro" id="IPR011008">
    <property type="entry name" value="Dimeric_a/b-barrel"/>
</dbReference>
<dbReference type="Pfam" id="PF03795">
    <property type="entry name" value="YCII"/>
    <property type="match status" value="1"/>
</dbReference>
<evidence type="ECO:0000256" key="1">
    <source>
        <dbReference type="ARBA" id="ARBA00007689"/>
    </source>
</evidence>
<dbReference type="AlphaFoldDB" id="A0A4Q9VMP6"/>
<protein>
    <submittedName>
        <fullName evidence="3">YciI family protein</fullName>
    </submittedName>
</protein>
<dbReference type="RefSeq" id="WP_131310311.1">
    <property type="nucleotide sequence ID" value="NZ_SJFN01000021.1"/>
</dbReference>
<dbReference type="InterPro" id="IPR005545">
    <property type="entry name" value="YCII"/>
</dbReference>